<dbReference type="GO" id="GO:0016740">
    <property type="term" value="F:transferase activity"/>
    <property type="evidence" value="ECO:0007669"/>
    <property type="project" value="UniProtKB-KW"/>
</dbReference>
<evidence type="ECO:0000259" key="1">
    <source>
        <dbReference type="Pfam" id="PF00535"/>
    </source>
</evidence>
<dbReference type="InterPro" id="IPR029044">
    <property type="entry name" value="Nucleotide-diphossugar_trans"/>
</dbReference>
<sequence>MISVLIPTKGRPGFLREALESLRRQTFPRFEAVVVEASL</sequence>
<comment type="caution">
    <text evidence="2">The sequence shown here is derived from an EMBL/GenBank/DDBJ whole genome shotgun (WGS) entry which is preliminary data.</text>
</comment>
<feature type="domain" description="Glycosyltransferase 2-like" evidence="1">
    <location>
        <begin position="3"/>
        <end position="35"/>
    </location>
</feature>
<dbReference type="SUPFAM" id="SSF53448">
    <property type="entry name" value="Nucleotide-diphospho-sugar transferases"/>
    <property type="match status" value="1"/>
</dbReference>
<dbReference type="Gene3D" id="3.90.550.10">
    <property type="entry name" value="Spore Coat Polysaccharide Biosynthesis Protein SpsA, Chain A"/>
    <property type="match status" value="1"/>
</dbReference>
<proteinExistence type="predicted"/>
<dbReference type="AlphaFoldDB" id="A0A430UXW6"/>
<dbReference type="EMBL" id="PEMJ01000224">
    <property type="protein sequence ID" value="RTI14282.1"/>
    <property type="molecule type" value="Genomic_DNA"/>
</dbReference>
<dbReference type="CDD" id="cd00761">
    <property type="entry name" value="Glyco_tranf_GTA_type"/>
    <property type="match status" value="1"/>
</dbReference>
<feature type="non-terminal residue" evidence="2">
    <location>
        <position position="39"/>
    </location>
</feature>
<name>A0A430UXW6_THESC</name>
<organism evidence="2 3">
    <name type="scientific">Thermus scotoductus</name>
    <dbReference type="NCBI Taxonomy" id="37636"/>
    <lineage>
        <taxon>Bacteria</taxon>
        <taxon>Thermotogati</taxon>
        <taxon>Deinococcota</taxon>
        <taxon>Deinococci</taxon>
        <taxon>Thermales</taxon>
        <taxon>Thermaceae</taxon>
        <taxon>Thermus</taxon>
    </lineage>
</organism>
<evidence type="ECO:0000313" key="2">
    <source>
        <dbReference type="EMBL" id="RTI14282.1"/>
    </source>
</evidence>
<evidence type="ECO:0000313" key="3">
    <source>
        <dbReference type="Proteomes" id="UP000287155"/>
    </source>
</evidence>
<dbReference type="Pfam" id="PF00535">
    <property type="entry name" value="Glycos_transf_2"/>
    <property type="match status" value="1"/>
</dbReference>
<protein>
    <submittedName>
        <fullName evidence="2">Glycosyl transferase family 2</fullName>
    </submittedName>
</protein>
<dbReference type="RefSeq" id="WP_126204739.1">
    <property type="nucleotide sequence ID" value="NZ_PEMJ01000224.1"/>
</dbReference>
<keyword evidence="2" id="KW-0808">Transferase</keyword>
<dbReference type="Proteomes" id="UP000287155">
    <property type="component" value="Unassembled WGS sequence"/>
</dbReference>
<reference evidence="2 3" key="1">
    <citation type="journal article" date="2019" name="Extremophiles">
        <title>Biogeography of thermophiles and predominance of Thermus scotoductus in domestic water heaters.</title>
        <authorList>
            <person name="Wilpiszeski R.L."/>
            <person name="Zhang Z."/>
            <person name="House C.H."/>
        </authorList>
    </citation>
    <scope>NUCLEOTIDE SEQUENCE [LARGE SCALE GENOMIC DNA]</scope>
    <source>
        <strain evidence="2 3">14_S14</strain>
    </source>
</reference>
<gene>
    <name evidence="2" type="ORF">CSW27_07590</name>
</gene>
<dbReference type="InterPro" id="IPR001173">
    <property type="entry name" value="Glyco_trans_2-like"/>
</dbReference>
<accession>A0A430UXW6</accession>